<evidence type="ECO:0000256" key="10">
    <source>
        <dbReference type="SAM" id="MobiDB-lite"/>
    </source>
</evidence>
<feature type="compositionally biased region" description="Low complexity" evidence="10">
    <location>
        <begin position="247"/>
        <end position="258"/>
    </location>
</feature>
<evidence type="ECO:0000256" key="5">
    <source>
        <dbReference type="ARBA" id="ARBA00023159"/>
    </source>
</evidence>
<evidence type="ECO:0000256" key="4">
    <source>
        <dbReference type="ARBA" id="ARBA00023015"/>
    </source>
</evidence>
<dbReference type="Pfam" id="PF08633">
    <property type="entry name" value="Rox3"/>
    <property type="match status" value="1"/>
</dbReference>
<keyword evidence="4 9" id="KW-0805">Transcription regulation</keyword>
<feature type="region of interest" description="Disordered" evidence="10">
    <location>
        <begin position="233"/>
        <end position="346"/>
    </location>
</feature>
<name>A0ABY6UZL4_BIOOC</name>
<comment type="function">
    <text evidence="9">Component of the Mediator complex, a coactivator involved in the regulated transcription of nearly all RNA polymerase II-dependent genes. Mediator functions as a bridge to convey information from gene-specific regulatory proteins to the basal RNA polymerase II transcription machinery. Mediator is recruited to promoters by direct interactions with regulatory proteins and serves as a scaffold for the assembly of a functional preinitiation complex with RNA polymerase II and the general transcription factors.</text>
</comment>
<dbReference type="EMBL" id="CABFNS010000934">
    <property type="protein sequence ID" value="VUC36885.1"/>
    <property type="molecule type" value="Genomic_DNA"/>
</dbReference>
<comment type="subunit">
    <text evidence="9">Component of the Mediator complex.</text>
</comment>
<protein>
    <recommendedName>
        <fullName evidence="3 9">Mediator of RNA polymerase II transcription subunit 19</fullName>
    </recommendedName>
    <alternativeName>
        <fullName evidence="8 9">Mediator complex subunit 19</fullName>
    </alternativeName>
</protein>
<comment type="caution">
    <text evidence="11">The sequence shown here is derived from an EMBL/GenBank/DDBJ whole genome shotgun (WGS) entry which is preliminary data.</text>
</comment>
<dbReference type="Proteomes" id="UP000766486">
    <property type="component" value="Unassembled WGS sequence"/>
</dbReference>
<accession>A0ABY6UZL4</accession>
<keyword evidence="6 9" id="KW-0804">Transcription</keyword>
<feature type="compositionally biased region" description="Polar residues" evidence="10">
    <location>
        <begin position="26"/>
        <end position="51"/>
    </location>
</feature>
<organism evidence="11 12">
    <name type="scientific">Bionectria ochroleuca</name>
    <name type="common">Gliocladium roseum</name>
    <dbReference type="NCBI Taxonomy" id="29856"/>
    <lineage>
        <taxon>Eukaryota</taxon>
        <taxon>Fungi</taxon>
        <taxon>Dikarya</taxon>
        <taxon>Ascomycota</taxon>
        <taxon>Pezizomycotina</taxon>
        <taxon>Sordariomycetes</taxon>
        <taxon>Hypocreomycetidae</taxon>
        <taxon>Hypocreales</taxon>
        <taxon>Bionectriaceae</taxon>
        <taxon>Clonostachys</taxon>
    </lineage>
</organism>
<feature type="region of interest" description="Disordered" evidence="10">
    <location>
        <begin position="1"/>
        <end position="75"/>
    </location>
</feature>
<evidence type="ECO:0000256" key="9">
    <source>
        <dbReference type="RuleBase" id="RU364151"/>
    </source>
</evidence>
<comment type="similarity">
    <text evidence="2 9">Belongs to the Mediator complex subunit 19 family.</text>
</comment>
<feature type="compositionally biased region" description="Polar residues" evidence="10">
    <location>
        <begin position="7"/>
        <end position="18"/>
    </location>
</feature>
<evidence type="ECO:0000313" key="12">
    <source>
        <dbReference type="Proteomes" id="UP000766486"/>
    </source>
</evidence>
<evidence type="ECO:0000256" key="2">
    <source>
        <dbReference type="ARBA" id="ARBA00009259"/>
    </source>
</evidence>
<proteinExistence type="inferred from homology"/>
<gene>
    <name evidence="9" type="primary">MED19</name>
    <name evidence="11" type="ORF">CLO192961_LOCUS455575</name>
</gene>
<dbReference type="InterPro" id="IPR013942">
    <property type="entry name" value="Mediator_Med19_fun"/>
</dbReference>
<comment type="subcellular location">
    <subcellularLocation>
        <location evidence="1 9">Nucleus</location>
    </subcellularLocation>
</comment>
<feature type="compositionally biased region" description="Polar residues" evidence="10">
    <location>
        <begin position="259"/>
        <end position="268"/>
    </location>
</feature>
<evidence type="ECO:0000256" key="3">
    <source>
        <dbReference type="ARBA" id="ARBA00019615"/>
    </source>
</evidence>
<keyword evidence="7 9" id="KW-0539">Nucleus</keyword>
<keyword evidence="12" id="KW-1185">Reference proteome</keyword>
<evidence type="ECO:0000256" key="7">
    <source>
        <dbReference type="ARBA" id="ARBA00023242"/>
    </source>
</evidence>
<evidence type="ECO:0000256" key="6">
    <source>
        <dbReference type="ARBA" id="ARBA00023163"/>
    </source>
</evidence>
<evidence type="ECO:0000256" key="1">
    <source>
        <dbReference type="ARBA" id="ARBA00004123"/>
    </source>
</evidence>
<evidence type="ECO:0000313" key="11">
    <source>
        <dbReference type="EMBL" id="VUC36885.1"/>
    </source>
</evidence>
<feature type="compositionally biased region" description="Polar residues" evidence="10">
    <location>
        <begin position="323"/>
        <end position="339"/>
    </location>
</feature>
<evidence type="ECO:0000256" key="8">
    <source>
        <dbReference type="ARBA" id="ARBA00032018"/>
    </source>
</evidence>
<keyword evidence="5 9" id="KW-0010">Activator</keyword>
<reference evidence="11 12" key="1">
    <citation type="submission" date="2019-06" db="EMBL/GenBank/DDBJ databases">
        <authorList>
            <person name="Broberg M."/>
        </authorList>
    </citation>
    <scope>NUCLEOTIDE SEQUENCE [LARGE SCALE GENOMIC DNA]</scope>
</reference>
<sequence>MSFHPRTPQSPSQVSPANSADAINPNPMTMTANTLPTPAHSVTGSTSQTDIAANDDSPNKRKRALEDEGERDSKKVQLEGHRLGIEDLHLDVGDKYLLCQTRYPAAHLESLPRMTEDLYEMFNLTKLATQVAREKPNGDKNALRKTYKGHMKRLGVAGSFEEHKKPEGAPSEFLALIYAADEDWHVHEVNNREIGQGLSSATLAALPRAMTMAKGSVSKDVWDTSVLGDLAPFTSDASKLPGGKLATPGTPLGGSTPTNIARSKQQLVAGQDPNRPKRSIKKRTYGDSSFEGYGEGYPDDDAAADTGYSTGEGEGAHKRRKNNAGNSSPYPNPMRQQSYGPGMVGA</sequence>